<proteinExistence type="inferred from homology"/>
<dbReference type="PRINTS" id="PR00463">
    <property type="entry name" value="EP450I"/>
</dbReference>
<dbReference type="SUPFAM" id="SSF48264">
    <property type="entry name" value="Cytochrome P450"/>
    <property type="match status" value="1"/>
</dbReference>
<dbReference type="PANTHER" id="PTHR46300:SF12">
    <property type="entry name" value="P450, PUTATIVE (EUROFUNG)-RELATED"/>
    <property type="match status" value="1"/>
</dbReference>
<dbReference type="Proteomes" id="UP000247810">
    <property type="component" value="Unassembled WGS sequence"/>
</dbReference>
<keyword evidence="5 6" id="KW-0349">Heme</keyword>
<evidence type="ECO:0000256" key="5">
    <source>
        <dbReference type="PIRSR" id="PIRSR602401-1"/>
    </source>
</evidence>
<accession>A0A319CZ51</accession>
<dbReference type="Gene3D" id="1.10.630.10">
    <property type="entry name" value="Cytochrome P450"/>
    <property type="match status" value="1"/>
</dbReference>
<dbReference type="InterPro" id="IPR036396">
    <property type="entry name" value="Cyt_P450_sf"/>
</dbReference>
<protein>
    <submittedName>
        <fullName evidence="7">Cytochrome P450</fullName>
    </submittedName>
</protein>
<evidence type="ECO:0000313" key="7">
    <source>
        <dbReference type="EMBL" id="PYH90324.1"/>
    </source>
</evidence>
<dbReference type="PROSITE" id="PS00086">
    <property type="entry name" value="CYTOCHROME_P450"/>
    <property type="match status" value="1"/>
</dbReference>
<dbReference type="CDD" id="cd11065">
    <property type="entry name" value="CYP64-like"/>
    <property type="match status" value="1"/>
</dbReference>
<keyword evidence="6" id="KW-0503">Monooxygenase</keyword>
<dbReference type="InterPro" id="IPR002401">
    <property type="entry name" value="Cyt_P450_E_grp-I"/>
</dbReference>
<evidence type="ECO:0000313" key="8">
    <source>
        <dbReference type="Proteomes" id="UP000247810"/>
    </source>
</evidence>
<sequence>MSLSIVVSAILVLVNAYIARVLFNRNPAPLPPGPKGWPIVGNIADLPKEGGQDWLHWLQFKEKYGPISSITVMGQTLVILNDAKPAVGLFERRSAIHSSRPYLTFAGDMVGWAHGLALLPYSNRFRAYRKNMHRLLGSKVSASRFNSLQEVEVRRFLLRILRNPGDLLQHIRTEAGAVILKIAYGYTIEPHTNDPLVDLANDAVDKFSIAAKPGTWLVDIMPFLKHIPLWFPGAGFKRNAMKWRNQIFEVAEKPFVFVKDQMKQGTQTPSFLSALLDAGIPPANSEEEIVARWSAGSLYTGGADTTVSSIANFFMAMALYPDVQRKTQEEIDRVIGKDRLPTFDDQENLPYVNAVVKEVLRWHPVAPMGLPHTSTADDIYEGYFIPKGSIVMPNIWAFLHDPTIYHDPMTFTPERFLDSDAHTAEPDPHRMAFGFGRRECPGKLLADRTIFITVAQSLTVFNINKVVENGKEVDISPEVMPGVISHPVPYRVDIKPRSEVHEGLIKSVEVEHPWEKSHAPLLNINH</sequence>
<dbReference type="GO" id="GO:0005506">
    <property type="term" value="F:iron ion binding"/>
    <property type="evidence" value="ECO:0007669"/>
    <property type="project" value="InterPro"/>
</dbReference>
<keyword evidence="3 6" id="KW-0560">Oxidoreductase</keyword>
<evidence type="ECO:0000256" key="3">
    <source>
        <dbReference type="ARBA" id="ARBA00023002"/>
    </source>
</evidence>
<dbReference type="Pfam" id="PF00067">
    <property type="entry name" value="p450"/>
    <property type="match status" value="1"/>
</dbReference>
<dbReference type="VEuPathDB" id="FungiDB:BO71DRAFT_387866"/>
<evidence type="ECO:0000256" key="4">
    <source>
        <dbReference type="ARBA" id="ARBA00023004"/>
    </source>
</evidence>
<dbReference type="InterPro" id="IPR001128">
    <property type="entry name" value="Cyt_P450"/>
</dbReference>
<comment type="similarity">
    <text evidence="1 6">Belongs to the cytochrome P450 family.</text>
</comment>
<gene>
    <name evidence="7" type="ORF">BO71DRAFT_387866</name>
</gene>
<dbReference type="STRING" id="1448320.A0A319CZ51"/>
<keyword evidence="2 5" id="KW-0479">Metal-binding</keyword>
<dbReference type="GO" id="GO:0016705">
    <property type="term" value="F:oxidoreductase activity, acting on paired donors, with incorporation or reduction of molecular oxygen"/>
    <property type="evidence" value="ECO:0007669"/>
    <property type="project" value="InterPro"/>
</dbReference>
<evidence type="ECO:0000256" key="1">
    <source>
        <dbReference type="ARBA" id="ARBA00010617"/>
    </source>
</evidence>
<dbReference type="InterPro" id="IPR017972">
    <property type="entry name" value="Cyt_P450_CS"/>
</dbReference>
<dbReference type="OrthoDB" id="2789670at2759"/>
<dbReference type="InterPro" id="IPR050364">
    <property type="entry name" value="Cytochrome_P450_fung"/>
</dbReference>
<evidence type="ECO:0000256" key="2">
    <source>
        <dbReference type="ARBA" id="ARBA00022723"/>
    </source>
</evidence>
<dbReference type="EMBL" id="KZ825987">
    <property type="protein sequence ID" value="PYH90324.1"/>
    <property type="molecule type" value="Genomic_DNA"/>
</dbReference>
<name>A0A319CZ51_9EURO</name>
<keyword evidence="8" id="KW-1185">Reference proteome</keyword>
<evidence type="ECO:0000256" key="6">
    <source>
        <dbReference type="RuleBase" id="RU000461"/>
    </source>
</evidence>
<dbReference type="PRINTS" id="PR00385">
    <property type="entry name" value="P450"/>
</dbReference>
<feature type="binding site" description="axial binding residue" evidence="5">
    <location>
        <position position="440"/>
    </location>
    <ligand>
        <name>heme</name>
        <dbReference type="ChEBI" id="CHEBI:30413"/>
    </ligand>
    <ligandPart>
        <name>Fe</name>
        <dbReference type="ChEBI" id="CHEBI:18248"/>
    </ligandPart>
</feature>
<organism evidence="7 8">
    <name type="scientific">Aspergillus ellipticus CBS 707.79</name>
    <dbReference type="NCBI Taxonomy" id="1448320"/>
    <lineage>
        <taxon>Eukaryota</taxon>
        <taxon>Fungi</taxon>
        <taxon>Dikarya</taxon>
        <taxon>Ascomycota</taxon>
        <taxon>Pezizomycotina</taxon>
        <taxon>Eurotiomycetes</taxon>
        <taxon>Eurotiomycetidae</taxon>
        <taxon>Eurotiales</taxon>
        <taxon>Aspergillaceae</taxon>
        <taxon>Aspergillus</taxon>
        <taxon>Aspergillus subgen. Circumdati</taxon>
    </lineage>
</organism>
<dbReference type="GO" id="GO:0020037">
    <property type="term" value="F:heme binding"/>
    <property type="evidence" value="ECO:0007669"/>
    <property type="project" value="InterPro"/>
</dbReference>
<dbReference type="AlphaFoldDB" id="A0A319CZ51"/>
<dbReference type="PANTHER" id="PTHR46300">
    <property type="entry name" value="P450, PUTATIVE (EUROFUNG)-RELATED-RELATED"/>
    <property type="match status" value="1"/>
</dbReference>
<comment type="cofactor">
    <cofactor evidence="5">
        <name>heme</name>
        <dbReference type="ChEBI" id="CHEBI:30413"/>
    </cofactor>
</comment>
<keyword evidence="4 5" id="KW-0408">Iron</keyword>
<reference evidence="7 8" key="1">
    <citation type="submission" date="2018-02" db="EMBL/GenBank/DDBJ databases">
        <title>The genomes of Aspergillus section Nigri reveals drivers in fungal speciation.</title>
        <authorList>
            <consortium name="DOE Joint Genome Institute"/>
            <person name="Vesth T.C."/>
            <person name="Nybo J."/>
            <person name="Theobald S."/>
            <person name="Brandl J."/>
            <person name="Frisvad J.C."/>
            <person name="Nielsen K.F."/>
            <person name="Lyhne E.K."/>
            <person name="Kogle M.E."/>
            <person name="Kuo A."/>
            <person name="Riley R."/>
            <person name="Clum A."/>
            <person name="Nolan M."/>
            <person name="Lipzen A."/>
            <person name="Salamov A."/>
            <person name="Henrissat B."/>
            <person name="Wiebenga A."/>
            <person name="De vries R.P."/>
            <person name="Grigoriev I.V."/>
            <person name="Mortensen U.H."/>
            <person name="Andersen M.R."/>
            <person name="Baker S.E."/>
        </authorList>
    </citation>
    <scope>NUCLEOTIDE SEQUENCE [LARGE SCALE GENOMIC DNA]</scope>
    <source>
        <strain evidence="7 8">CBS 707.79</strain>
    </source>
</reference>
<dbReference type="GO" id="GO:0004497">
    <property type="term" value="F:monooxygenase activity"/>
    <property type="evidence" value="ECO:0007669"/>
    <property type="project" value="UniProtKB-KW"/>
</dbReference>